<organism evidence="2 3">
    <name type="scientific">Snuella lapsa</name>
    <dbReference type="NCBI Taxonomy" id="870481"/>
    <lineage>
        <taxon>Bacteria</taxon>
        <taxon>Pseudomonadati</taxon>
        <taxon>Bacteroidota</taxon>
        <taxon>Flavobacteriia</taxon>
        <taxon>Flavobacteriales</taxon>
        <taxon>Flavobacteriaceae</taxon>
        <taxon>Snuella</taxon>
    </lineage>
</organism>
<protein>
    <recommendedName>
        <fullName evidence="1">DUF4172 domain-containing protein</fullName>
    </recommendedName>
</protein>
<dbReference type="RefSeq" id="WP_345004244.1">
    <property type="nucleotide sequence ID" value="NZ_BAABCY010000016.1"/>
</dbReference>
<evidence type="ECO:0000313" key="2">
    <source>
        <dbReference type="EMBL" id="GAA3557001.1"/>
    </source>
</evidence>
<dbReference type="EMBL" id="BAABCY010000016">
    <property type="protein sequence ID" value="GAA3557001.1"/>
    <property type="molecule type" value="Genomic_DNA"/>
</dbReference>
<keyword evidence="3" id="KW-1185">Reference proteome</keyword>
<dbReference type="Pfam" id="PF13776">
    <property type="entry name" value="DUF4172"/>
    <property type="match status" value="1"/>
</dbReference>
<comment type="caution">
    <text evidence="2">The sequence shown here is derived from an EMBL/GenBank/DDBJ whole genome shotgun (WGS) entry which is preliminary data.</text>
</comment>
<proteinExistence type="predicted"/>
<name>A0ABP6WZ67_9FLAO</name>
<sequence>MTAFKWNWQQDKWPNFTFDEETLLGLELAFIQFSAMALGALKHVSNDKKDLLIAEVLSDEAIKTAEIEGEYLNRDSIQESIKKNLGLAVENRKLPAAEFGISEMMVNLYQT</sequence>
<reference evidence="3" key="1">
    <citation type="journal article" date="2019" name="Int. J. Syst. Evol. Microbiol.">
        <title>The Global Catalogue of Microorganisms (GCM) 10K type strain sequencing project: providing services to taxonomists for standard genome sequencing and annotation.</title>
        <authorList>
            <consortium name="The Broad Institute Genomics Platform"/>
            <consortium name="The Broad Institute Genome Sequencing Center for Infectious Disease"/>
            <person name="Wu L."/>
            <person name="Ma J."/>
        </authorList>
    </citation>
    <scope>NUCLEOTIDE SEQUENCE [LARGE SCALE GENOMIC DNA]</scope>
    <source>
        <strain evidence="3">JCM 17111</strain>
    </source>
</reference>
<dbReference type="InterPro" id="IPR025230">
    <property type="entry name" value="DUF4172"/>
</dbReference>
<evidence type="ECO:0000259" key="1">
    <source>
        <dbReference type="Pfam" id="PF13776"/>
    </source>
</evidence>
<gene>
    <name evidence="2" type="ORF">GCM10022395_05410</name>
</gene>
<feature type="domain" description="DUF4172" evidence="1">
    <location>
        <begin position="6"/>
        <end position="87"/>
    </location>
</feature>
<accession>A0ABP6WZ67</accession>
<evidence type="ECO:0000313" key="3">
    <source>
        <dbReference type="Proteomes" id="UP001500954"/>
    </source>
</evidence>
<dbReference type="Proteomes" id="UP001500954">
    <property type="component" value="Unassembled WGS sequence"/>
</dbReference>